<organism evidence="1 2">
    <name type="scientific">Araneus ventricosus</name>
    <name type="common">Orbweaver spider</name>
    <name type="synonym">Epeira ventricosa</name>
    <dbReference type="NCBI Taxonomy" id="182803"/>
    <lineage>
        <taxon>Eukaryota</taxon>
        <taxon>Metazoa</taxon>
        <taxon>Ecdysozoa</taxon>
        <taxon>Arthropoda</taxon>
        <taxon>Chelicerata</taxon>
        <taxon>Arachnida</taxon>
        <taxon>Araneae</taxon>
        <taxon>Araneomorphae</taxon>
        <taxon>Entelegynae</taxon>
        <taxon>Araneoidea</taxon>
        <taxon>Araneidae</taxon>
        <taxon>Araneus</taxon>
    </lineage>
</organism>
<keyword evidence="2" id="KW-1185">Reference proteome</keyword>
<reference evidence="1 2" key="1">
    <citation type="journal article" date="2019" name="Sci. Rep.">
        <title>Orb-weaving spider Araneus ventricosus genome elucidates the spidroin gene catalogue.</title>
        <authorList>
            <person name="Kono N."/>
            <person name="Nakamura H."/>
            <person name="Ohtoshi R."/>
            <person name="Moran D.A.P."/>
            <person name="Shinohara A."/>
            <person name="Yoshida Y."/>
            <person name="Fujiwara M."/>
            <person name="Mori M."/>
            <person name="Tomita M."/>
            <person name="Arakawa K."/>
        </authorList>
    </citation>
    <scope>NUCLEOTIDE SEQUENCE [LARGE SCALE GENOMIC DNA]</scope>
</reference>
<gene>
    <name evidence="1" type="ORF">AVEN_135958_1</name>
</gene>
<evidence type="ECO:0000313" key="2">
    <source>
        <dbReference type="Proteomes" id="UP000499080"/>
    </source>
</evidence>
<dbReference type="AlphaFoldDB" id="A0A4Y2LB05"/>
<sequence length="89" mass="9950">MLQSNCAENKADHFEIKAGQNGLKVNPSQILRAPGLEIRQIFSRVGFRTWSPPLRSRGLISRPPRVHNMEHKGENGASNISVVFRTDNA</sequence>
<dbReference type="EMBL" id="BGPR01005503">
    <property type="protein sequence ID" value="GBN10766.1"/>
    <property type="molecule type" value="Genomic_DNA"/>
</dbReference>
<accession>A0A4Y2LB05</accession>
<evidence type="ECO:0000313" key="1">
    <source>
        <dbReference type="EMBL" id="GBN10766.1"/>
    </source>
</evidence>
<dbReference type="Proteomes" id="UP000499080">
    <property type="component" value="Unassembled WGS sequence"/>
</dbReference>
<protein>
    <submittedName>
        <fullName evidence="1">Uncharacterized protein</fullName>
    </submittedName>
</protein>
<comment type="caution">
    <text evidence="1">The sequence shown here is derived from an EMBL/GenBank/DDBJ whole genome shotgun (WGS) entry which is preliminary data.</text>
</comment>
<proteinExistence type="predicted"/>
<name>A0A4Y2LB05_ARAVE</name>